<organism evidence="3">
    <name type="scientific">Acanthamoeba polyphaga mimivirus</name>
    <name type="common">APMV</name>
    <dbReference type="NCBI Taxonomy" id="212035"/>
    <lineage>
        <taxon>Viruses</taxon>
        <taxon>Varidnaviria</taxon>
        <taxon>Bamfordvirae</taxon>
        <taxon>Nucleocytoviricota</taxon>
        <taxon>Megaviricetes</taxon>
        <taxon>Imitervirales</taxon>
        <taxon>Mimiviridae</taxon>
        <taxon>Megamimivirinae</taxon>
        <taxon>Mimivirus</taxon>
        <taxon>Mimivirus bradfordmassiliense</taxon>
    </lineage>
</organism>
<dbReference type="GO" id="GO:0000976">
    <property type="term" value="F:transcription cis-regulatory region binding"/>
    <property type="evidence" value="ECO:0007669"/>
    <property type="project" value="TreeGrafter"/>
</dbReference>
<protein>
    <submittedName>
        <fullName evidence="3">Ankyrin repeat protein</fullName>
    </submittedName>
</protein>
<dbReference type="PROSITE" id="PS50088">
    <property type="entry name" value="ANK_REPEAT"/>
    <property type="match status" value="2"/>
</dbReference>
<evidence type="ECO:0000256" key="2">
    <source>
        <dbReference type="ARBA" id="ARBA00023043"/>
    </source>
</evidence>
<keyword evidence="2" id="KW-0040">ANK repeat</keyword>
<name>A0A2L2DIY0_MIMIV</name>
<organismHost>
    <name type="scientific">Acanthamoeba polyphaga</name>
    <name type="common">Amoeba</name>
    <dbReference type="NCBI Taxonomy" id="5757"/>
</organismHost>
<dbReference type="Pfam" id="PF12796">
    <property type="entry name" value="Ank_2"/>
    <property type="match status" value="2"/>
</dbReference>
<reference evidence="3" key="1">
    <citation type="journal article" date="2017" name="Front. Microbiol.">
        <title>Genome Characterization of the First Mimiviruses of Lineage C Isolated in Brazil.</title>
        <authorList>
            <person name="Assis F.L."/>
            <person name="Franco-Luiz A.P.M."/>
            <person name="Dos Santos R.N."/>
            <person name="Campos F.S."/>
            <person name="Dornas F.P."/>
            <person name="Borato P.V.M."/>
            <person name="Franco A.C."/>
            <person name="Abrahao J.S."/>
            <person name="Colson P."/>
            <person name="Scola B."/>
        </authorList>
    </citation>
    <scope>NUCLEOTIDE SEQUENCE [LARGE SCALE GENOMIC DNA]</scope>
</reference>
<evidence type="ECO:0000256" key="1">
    <source>
        <dbReference type="ARBA" id="ARBA00022737"/>
    </source>
</evidence>
<keyword evidence="1" id="KW-0677">Repeat</keyword>
<dbReference type="SMART" id="SM00248">
    <property type="entry name" value="ANK"/>
    <property type="match status" value="3"/>
</dbReference>
<dbReference type="Proteomes" id="UP000280369">
    <property type="component" value="Segment"/>
</dbReference>
<dbReference type="PROSITE" id="PS50297">
    <property type="entry name" value="ANK_REP_REGION"/>
    <property type="match status" value="1"/>
</dbReference>
<sequence length="1903" mass="219705">MSRYQPRIIINNPEKYVPDDIIEQFFLTLKSGNLDNIRNFVVQNKLKYNIIDRGARGSTASSGKTPFHVVLELDNKIANNRTKLEIIKFLDTMGSPIDLPDSSNIWPIHLAASSQSEKIIDFLINKKVSLNRKDSSNNTPLIYAIYGLETSCPKPLTIGSISPPQPIDKNNTNKILTDVNTFIMSQLNNNPIINDNLIHMINTIQNVPKMYLGQKLEQNIQLEIIQIFTDILSDPGYSVGSNIQQTKLEQLIDKIYSNINQDLLKNLISPLTINPNNSGWGPNILTATGTRPPTNLERILETDHILARRDIDTEYAQIKNSIIATNVTITNDSIKDTIPEIINQSDFTINEIVFNPNMSNITYGEKISLTKILFLLLWNNYRVNYGRYFAEKILNSFPVMNINQFRLLIARGVIERANTSDTLYGSTISHLLGSSIILDRNIMDDALEQIVLYYDTQPIILNTGYNSCIASRLINLFTNSDTNRSKLNLRNTSLNQPLSQILNRPEYQSISNNFNILRAQFKRDYSWFSMLTNLIKDIQPVNKIYDVNNDVFVTDTDTGYDFILPNTPLYKPGSNPINSNNYTLLEAFRVIEILVRFLRSGRVVVSTYPLIFDTPISQWNDYVDNISTILLPDGTTISQSYPELIFLYKILVIFGQQQIKKYIESCINTLLSRFNNDENPGDEIVDYKQLFGELDDAYLLSILLPSIPNRDEFTIIADEDTIDPFFDIKQNKWNSNNQLITWFTQFQDKFISNELTEWINSLIASTEIFSYSGINTLRQIIENNILNDNSEINNIINNTSFRNTVRQYLGSNYSTSSTISSNNLIQRYNIATRNIKLDKTYDRNLSKLRNEIIDILTFLTEICGNIIVNIKQRMIKLSDLMTVINNIMADIISCINTRTVYYIPQIFLPALVKQLFVIIIELISIRNEIIQYNSQKSDYISYVDTLNINAVKIVTLMDNYMSKINNELSNIYINTLNIIKQHNIIIEFLNSHSAYQLIRSRRDYQEKGDGAAVSLFDYNLNPILDMPNTFNELKNLELLNDIFRKYTIPDIRYYGNNSEIDRIRHDIFGPIDEIDEDDFYVFDNYRGVIDYIRSGNVSNSPFDGENSQLNMVAYNDNDTIVYDIEENINPISGTWLNFLIDKPENTTYNNAFIAYIKDLYQYKWVNGMPPSIRNFLSKHLGVLKIRIIEETVQYFLDQSSSGTKNLLENIKQMGTGTTYDNVSDVVTYMVIARQTDNIINEIINYTTKQMITEWIYQYVKSNNQIASLIDNNTVNIIREKYFQRISLNQINQSDISKLLNSDPTQVNIKIPQIEPNPDNIKYATGTINPKFINYLYDIDYTSTSNNNSTCYTINPKIVSKLITGENINSKNSDGNTPLHIAITMNDPNIVELLLNKGANKTFVNIHNKNPVDLSIINIQQHIKYTEGVTVIETINNFVIPFNDLLLARLKDERFKNNIIKNITMGIPISIVIYNHLFTNYLQNYRYNFTIELKNSIQNLLKKYFNLEFTVYPIDLFEISDVNKLTQILENNNNTIRANKTINTSIINRTRYYDKQISLLNNQIDNLQKEKNINSDPDQILFIDNIIINLKAQKRKIESKKTSVGVPKNITMNDAAAGNYNLAIKSIKNKIRDRNITLIDFYDLGFQRIGTNNDLYLAIWNDYLNKNINNTPSMIFSLLNKIISNNINTIFDENNNQIIKTELKTELETISKFFEIVRNYIESVDQYPKNLDDNPILMEESKQIIYLINLIITPSIRNIILNQILSGLSEMDPLKTFTNDSNKIIDSITNAKFNGVTLDRYLYDVLPQLAYKYYTTVYNNSDDIDMKITNGNDLYLPIIQILRQNNLINITDDSVLAQNFREYLIPFISNTYHYFIYHVKLARHGYERYIINTHKLIKILQIML</sequence>
<dbReference type="InterPro" id="IPR050663">
    <property type="entry name" value="Ankyrin-SOCS_Box"/>
</dbReference>
<dbReference type="InterPro" id="IPR002110">
    <property type="entry name" value="Ankyrin_rpt"/>
</dbReference>
<dbReference type="EMBL" id="MG602507">
    <property type="protein sequence ID" value="AVG46129.1"/>
    <property type="molecule type" value="Genomic_DNA"/>
</dbReference>
<dbReference type="Gene3D" id="1.25.40.20">
    <property type="entry name" value="Ankyrin repeat-containing domain"/>
    <property type="match status" value="2"/>
</dbReference>
<dbReference type="GO" id="GO:0045944">
    <property type="term" value="P:positive regulation of transcription by RNA polymerase II"/>
    <property type="evidence" value="ECO:0007669"/>
    <property type="project" value="TreeGrafter"/>
</dbReference>
<evidence type="ECO:0000313" key="3">
    <source>
        <dbReference type="EMBL" id="AVG46129.1"/>
    </source>
</evidence>
<accession>A0A2L2DIY0</accession>
<dbReference type="SUPFAM" id="SSF48403">
    <property type="entry name" value="Ankyrin repeat"/>
    <property type="match status" value="2"/>
</dbReference>
<dbReference type="PANTHER" id="PTHR24193:SF121">
    <property type="entry name" value="ADA2A-CONTAINING COMPLEX COMPONENT 3, ISOFORM D"/>
    <property type="match status" value="1"/>
</dbReference>
<proteinExistence type="predicted"/>
<dbReference type="PANTHER" id="PTHR24193">
    <property type="entry name" value="ANKYRIN REPEAT PROTEIN"/>
    <property type="match status" value="1"/>
</dbReference>
<dbReference type="InterPro" id="IPR036770">
    <property type="entry name" value="Ankyrin_rpt-contain_sf"/>
</dbReference>